<protein>
    <submittedName>
        <fullName evidence="1">Uncharacterized protein</fullName>
    </submittedName>
</protein>
<name>A0A927F9T9_9BACT</name>
<proteinExistence type="predicted"/>
<gene>
    <name evidence="1" type="ORF">IEN85_09925</name>
</gene>
<reference evidence="1" key="1">
    <citation type="submission" date="2020-09" db="EMBL/GenBank/DDBJ databases">
        <title>Pelagicoccus enzymogenes sp. nov. with an EPS production, isolated from marine sediment.</title>
        <authorList>
            <person name="Feng X."/>
        </authorList>
    </citation>
    <scope>NUCLEOTIDE SEQUENCE</scope>
    <source>
        <strain evidence="1">NFK12</strain>
    </source>
</reference>
<organism evidence="1 2">
    <name type="scientific">Pelagicoccus enzymogenes</name>
    <dbReference type="NCBI Taxonomy" id="2773457"/>
    <lineage>
        <taxon>Bacteria</taxon>
        <taxon>Pseudomonadati</taxon>
        <taxon>Verrucomicrobiota</taxon>
        <taxon>Opitutia</taxon>
        <taxon>Puniceicoccales</taxon>
        <taxon>Pelagicoccaceae</taxon>
        <taxon>Pelagicoccus</taxon>
    </lineage>
</organism>
<sequence length="133" mass="15136">MMKTIILVCLVVSLTIIGHSQTPKLGLGFFLFKDAETDETIDEISIQFPHEPDYAIDQGALKKNKEEKGISYTIVQHPAGYTEIVFISHDAKTFVIKSKNYEDSELVITPKEYYTLSKGPNWTPETIKLKKKR</sequence>
<dbReference type="AlphaFoldDB" id="A0A927F9T9"/>
<accession>A0A927F9T9</accession>
<evidence type="ECO:0000313" key="2">
    <source>
        <dbReference type="Proteomes" id="UP000622317"/>
    </source>
</evidence>
<comment type="caution">
    <text evidence="1">The sequence shown here is derived from an EMBL/GenBank/DDBJ whole genome shotgun (WGS) entry which is preliminary data.</text>
</comment>
<dbReference type="RefSeq" id="WP_191616946.1">
    <property type="nucleotide sequence ID" value="NZ_JACYFG010000014.1"/>
</dbReference>
<dbReference type="Proteomes" id="UP000622317">
    <property type="component" value="Unassembled WGS sequence"/>
</dbReference>
<evidence type="ECO:0000313" key="1">
    <source>
        <dbReference type="EMBL" id="MBD5779810.1"/>
    </source>
</evidence>
<keyword evidence="2" id="KW-1185">Reference proteome</keyword>
<dbReference type="EMBL" id="JACYFG010000014">
    <property type="protein sequence ID" value="MBD5779810.1"/>
    <property type="molecule type" value="Genomic_DNA"/>
</dbReference>